<reference evidence="1 2" key="1">
    <citation type="journal article" date="2020" name="Nature">
        <title>Six reference-quality genomes reveal evolution of bat adaptations.</title>
        <authorList>
            <person name="Jebb D."/>
            <person name="Huang Z."/>
            <person name="Pippel M."/>
            <person name="Hughes G.M."/>
            <person name="Lavrichenko K."/>
            <person name="Devanna P."/>
            <person name="Winkler S."/>
            <person name="Jermiin L.S."/>
            <person name="Skirmuntt E.C."/>
            <person name="Katzourakis A."/>
            <person name="Burkitt-Gray L."/>
            <person name="Ray D.A."/>
            <person name="Sullivan K.A.M."/>
            <person name="Roscito J.G."/>
            <person name="Kirilenko B.M."/>
            <person name="Davalos L.M."/>
            <person name="Corthals A.P."/>
            <person name="Power M.L."/>
            <person name="Jones G."/>
            <person name="Ransome R.D."/>
            <person name="Dechmann D.K.N."/>
            <person name="Locatelli A.G."/>
            <person name="Puechmaille S.J."/>
            <person name="Fedrigo O."/>
            <person name="Jarvis E.D."/>
            <person name="Hiller M."/>
            <person name="Vernes S.C."/>
            <person name="Myers E.W."/>
            <person name="Teeling E.C."/>
        </authorList>
    </citation>
    <scope>NUCLEOTIDE SEQUENCE [LARGE SCALE GENOMIC DNA]</scope>
    <source>
        <strain evidence="1">Bat1K_MPI-CBG_1</strain>
    </source>
</reference>
<dbReference type="InterPro" id="IPR039728">
    <property type="entry name" value="GLG1"/>
</dbReference>
<dbReference type="GO" id="GO:0000139">
    <property type="term" value="C:Golgi membrane"/>
    <property type="evidence" value="ECO:0007669"/>
    <property type="project" value="TreeGrafter"/>
</dbReference>
<evidence type="ECO:0000313" key="1">
    <source>
        <dbReference type="EMBL" id="KAF6077589.1"/>
    </source>
</evidence>
<sequence>MLKESKADIFVDPVLHTACALDIKHHCAAITPGRGRQMSCLMEALEDKRVRLQPECKKRLNDRIEMWSYAAKVRPGAPPEVAVSPVSSQSLQNASPVFLCGWREVWLRICQCSFKPPWLW</sequence>
<dbReference type="InterPro" id="IPR001893">
    <property type="entry name" value="Cys-rich_GLG1_repeat"/>
</dbReference>
<name>A0A833YKX8_9CHIR</name>
<dbReference type="PANTHER" id="PTHR11884:SF1">
    <property type="entry name" value="GOLGI APPARATUS PROTEIN 1"/>
    <property type="match status" value="1"/>
</dbReference>
<proteinExistence type="predicted"/>
<protein>
    <submittedName>
        <fullName evidence="1">Golgi glycoprotein 1</fullName>
    </submittedName>
</protein>
<evidence type="ECO:0000313" key="2">
    <source>
        <dbReference type="Proteomes" id="UP000664940"/>
    </source>
</evidence>
<gene>
    <name evidence="1" type="ORF">HJG60_005625</name>
</gene>
<dbReference type="Pfam" id="PF00839">
    <property type="entry name" value="Cys_rich_FGFR"/>
    <property type="match status" value="1"/>
</dbReference>
<dbReference type="AlphaFoldDB" id="A0A833YKX8"/>
<accession>A0A833YKX8</accession>
<dbReference type="Proteomes" id="UP000664940">
    <property type="component" value="Unassembled WGS sequence"/>
</dbReference>
<comment type="caution">
    <text evidence="1">The sequence shown here is derived from an EMBL/GenBank/DDBJ whole genome shotgun (WGS) entry which is preliminary data.</text>
</comment>
<dbReference type="EMBL" id="JABVXQ010000014">
    <property type="protein sequence ID" value="KAF6077589.1"/>
    <property type="molecule type" value="Genomic_DNA"/>
</dbReference>
<dbReference type="GO" id="GO:0017134">
    <property type="term" value="F:fibroblast growth factor binding"/>
    <property type="evidence" value="ECO:0007669"/>
    <property type="project" value="TreeGrafter"/>
</dbReference>
<organism evidence="1 2">
    <name type="scientific">Phyllostomus discolor</name>
    <name type="common">pale spear-nosed bat</name>
    <dbReference type="NCBI Taxonomy" id="89673"/>
    <lineage>
        <taxon>Eukaryota</taxon>
        <taxon>Metazoa</taxon>
        <taxon>Chordata</taxon>
        <taxon>Craniata</taxon>
        <taxon>Vertebrata</taxon>
        <taxon>Euteleostomi</taxon>
        <taxon>Mammalia</taxon>
        <taxon>Eutheria</taxon>
        <taxon>Laurasiatheria</taxon>
        <taxon>Chiroptera</taxon>
        <taxon>Yangochiroptera</taxon>
        <taxon>Phyllostomidae</taxon>
        <taxon>Phyllostominae</taxon>
        <taxon>Phyllostomus</taxon>
    </lineage>
</organism>
<dbReference type="PANTHER" id="PTHR11884">
    <property type="entry name" value="SELECTIN LIGAND RELATED"/>
    <property type="match status" value="1"/>
</dbReference>